<accession>A0A6P2CC29</accession>
<feature type="region of interest" description="Disordered" evidence="1">
    <location>
        <begin position="1"/>
        <end position="24"/>
    </location>
</feature>
<dbReference type="Proteomes" id="UP000471120">
    <property type="component" value="Unassembled WGS sequence"/>
</dbReference>
<gene>
    <name evidence="2" type="ORF">DW322_07590</name>
</gene>
<evidence type="ECO:0000256" key="1">
    <source>
        <dbReference type="SAM" id="MobiDB-lite"/>
    </source>
</evidence>
<dbReference type="AlphaFoldDB" id="A0A6P2CC29"/>
<comment type="caution">
    <text evidence="2">The sequence shown here is derived from an EMBL/GenBank/DDBJ whole genome shotgun (WGS) entry which is preliminary data.</text>
</comment>
<sequence>MYDDDGKPPPTHRRVTSTYRPTGLDRSLSGSLTVNVFGPIHGLDLRTAAERMRHLRSLPRSRTTLRPHDDRWYFDASADARGVVSVHEETWTTLDQLVDIALDHAVAGGEPITVLVSGGHLAVAVDHAVGDSALVLLLSGILGDAPDGRSLGAMTATDLPVARLRRESLKLLAPRHVRAVLRVRDKYTPNTTADPGRRAPAGWRHSRGVTHALMSPRTATAFRAYAERQWNSPSQAAVSVALLSRALRDAGLPMNDTVLMPVDCRRYLPARYRTTMGNAAVTVPIGGIDTTDPHAVATAIREVLDSRWPLASFATTDIRSRLLPRRGASPGPTTDTHVPATVTLAYSDVGKPRALLDVPFGDRPGLAAYTDPADAGGITVCSVRGVWGTSFGASYHADIVDGFAVREALTAATSHPIDLFE</sequence>
<protein>
    <recommendedName>
        <fullName evidence="4">Condensation domain-containing protein</fullName>
    </recommendedName>
</protein>
<dbReference type="RefSeq" id="WP_010837032.1">
    <property type="nucleotide sequence ID" value="NZ_QRCM01000001.1"/>
</dbReference>
<organism evidence="2 3">
    <name type="scientific">Rhodococcus rhodnii</name>
    <dbReference type="NCBI Taxonomy" id="38312"/>
    <lineage>
        <taxon>Bacteria</taxon>
        <taxon>Bacillati</taxon>
        <taxon>Actinomycetota</taxon>
        <taxon>Actinomycetes</taxon>
        <taxon>Mycobacteriales</taxon>
        <taxon>Nocardiaceae</taxon>
        <taxon>Rhodococcus</taxon>
    </lineage>
</organism>
<evidence type="ECO:0000313" key="2">
    <source>
        <dbReference type="EMBL" id="TXG90103.1"/>
    </source>
</evidence>
<name>A0A6P2CC29_9NOCA</name>
<dbReference type="EMBL" id="QRCM01000001">
    <property type="protein sequence ID" value="TXG90103.1"/>
    <property type="molecule type" value="Genomic_DNA"/>
</dbReference>
<evidence type="ECO:0000313" key="3">
    <source>
        <dbReference type="Proteomes" id="UP000471120"/>
    </source>
</evidence>
<reference evidence="2 3" key="1">
    <citation type="submission" date="2018-07" db="EMBL/GenBank/DDBJ databases">
        <title>Genome sequence of Rhodococcus rhodnii ATCC 35071 from Rhodnius prolixus.</title>
        <authorList>
            <person name="Patel V."/>
            <person name="Vogel K.J."/>
        </authorList>
    </citation>
    <scope>NUCLEOTIDE SEQUENCE [LARGE SCALE GENOMIC DNA]</scope>
    <source>
        <strain evidence="2 3">ATCC 35071</strain>
    </source>
</reference>
<proteinExistence type="predicted"/>
<evidence type="ECO:0008006" key="4">
    <source>
        <dbReference type="Google" id="ProtNLM"/>
    </source>
</evidence>